<keyword evidence="5 6" id="KW-0961">Cell wall biogenesis/degradation</keyword>
<dbReference type="AlphaFoldDB" id="A0AA44U2I1"/>
<evidence type="ECO:0000256" key="3">
    <source>
        <dbReference type="ARBA" id="ARBA00022960"/>
    </source>
</evidence>
<comment type="caution">
    <text evidence="8">The sequence shown here is derived from an EMBL/GenBank/DDBJ whole genome shotgun (WGS) entry which is preliminary data.</text>
</comment>
<dbReference type="GO" id="GO:0005576">
    <property type="term" value="C:extracellular region"/>
    <property type="evidence" value="ECO:0007669"/>
    <property type="project" value="TreeGrafter"/>
</dbReference>
<reference evidence="8 9" key="1">
    <citation type="submission" date="2017-02" db="EMBL/GenBank/DDBJ databases">
        <title>Prevalence of linear plasmids in Propionibacterium acnes isolates obtained from cancerous prostatic tissue.</title>
        <authorList>
            <person name="Davidsson S."/>
            <person name="Bruggemann H."/>
        </authorList>
    </citation>
    <scope>NUCLEOTIDE SEQUENCE [LARGE SCALE GENOMIC DNA]</scope>
    <source>
        <strain evidence="8 9">09-9</strain>
    </source>
</reference>
<dbReference type="CDD" id="cd16913">
    <property type="entry name" value="YkuD_like"/>
    <property type="match status" value="1"/>
</dbReference>
<dbReference type="GO" id="GO:0071555">
    <property type="term" value="P:cell wall organization"/>
    <property type="evidence" value="ECO:0007669"/>
    <property type="project" value="UniProtKB-UniRule"/>
</dbReference>
<dbReference type="SUPFAM" id="SSF141523">
    <property type="entry name" value="L,D-transpeptidase catalytic domain-like"/>
    <property type="match status" value="1"/>
</dbReference>
<dbReference type="InterPro" id="IPR038063">
    <property type="entry name" value="Transpep_catalytic_dom"/>
</dbReference>
<comment type="pathway">
    <text evidence="1 6">Cell wall biogenesis; peptidoglycan biosynthesis.</text>
</comment>
<dbReference type="GO" id="GO:0018104">
    <property type="term" value="P:peptidoglycan-protein cross-linking"/>
    <property type="evidence" value="ECO:0007669"/>
    <property type="project" value="TreeGrafter"/>
</dbReference>
<gene>
    <name evidence="8" type="ORF">APS60_10315</name>
</gene>
<dbReference type="Proteomes" id="UP000223982">
    <property type="component" value="Unassembled WGS sequence"/>
</dbReference>
<dbReference type="PROSITE" id="PS52029">
    <property type="entry name" value="LD_TPASE"/>
    <property type="match status" value="1"/>
</dbReference>
<feature type="domain" description="L,D-TPase catalytic" evidence="7">
    <location>
        <begin position="4"/>
        <end position="116"/>
    </location>
</feature>
<evidence type="ECO:0000259" key="7">
    <source>
        <dbReference type="PROSITE" id="PS52029"/>
    </source>
</evidence>
<feature type="active site" description="Nucleophile" evidence="6">
    <location>
        <position position="91"/>
    </location>
</feature>
<dbReference type="GO" id="GO:0016740">
    <property type="term" value="F:transferase activity"/>
    <property type="evidence" value="ECO:0007669"/>
    <property type="project" value="UniProtKB-KW"/>
</dbReference>
<dbReference type="EMBL" id="LKVB01000010">
    <property type="protein sequence ID" value="PHJ26336.1"/>
    <property type="molecule type" value="Genomic_DNA"/>
</dbReference>
<sequence length="117" mass="13467">MKGTVICASKKQRKLWMVHNGRILITLDARFGRASEPTAEGVHIIYWKDKNHVSSVYGSPMPYSMFFHRGQAIHYSSDFSRRGWNGASHGCINIRNMSGLKWLWNRTPTGRKVIVFK</sequence>
<organism evidence="8 9">
    <name type="scientific">Cutibacterium acnes</name>
    <name type="common">Propionibacterium acnes</name>
    <dbReference type="NCBI Taxonomy" id="1747"/>
    <lineage>
        <taxon>Bacteria</taxon>
        <taxon>Bacillati</taxon>
        <taxon>Actinomycetota</taxon>
        <taxon>Actinomycetes</taxon>
        <taxon>Propionibacteriales</taxon>
        <taxon>Propionibacteriaceae</taxon>
        <taxon>Cutibacterium</taxon>
    </lineage>
</organism>
<evidence type="ECO:0000256" key="5">
    <source>
        <dbReference type="ARBA" id="ARBA00023316"/>
    </source>
</evidence>
<dbReference type="RefSeq" id="WP_002520667.1">
    <property type="nucleotide sequence ID" value="NZ_CABIZT010000004.1"/>
</dbReference>
<name>A0AA44U2I1_CUTAC</name>
<dbReference type="Gene3D" id="2.40.440.10">
    <property type="entry name" value="L,D-transpeptidase catalytic domain-like"/>
    <property type="match status" value="1"/>
</dbReference>
<evidence type="ECO:0000256" key="2">
    <source>
        <dbReference type="ARBA" id="ARBA00022679"/>
    </source>
</evidence>
<accession>A0AA44U2I1</accession>
<proteinExistence type="predicted"/>
<dbReference type="Pfam" id="PF03734">
    <property type="entry name" value="YkuD"/>
    <property type="match status" value="1"/>
</dbReference>
<evidence type="ECO:0000313" key="9">
    <source>
        <dbReference type="Proteomes" id="UP000223982"/>
    </source>
</evidence>
<keyword evidence="3 6" id="KW-0133">Cell shape</keyword>
<evidence type="ECO:0000256" key="4">
    <source>
        <dbReference type="ARBA" id="ARBA00022984"/>
    </source>
</evidence>
<evidence type="ECO:0000256" key="1">
    <source>
        <dbReference type="ARBA" id="ARBA00004752"/>
    </source>
</evidence>
<protein>
    <submittedName>
        <fullName evidence="8">L,D-transpeptidase</fullName>
    </submittedName>
</protein>
<dbReference type="KEGG" id="cacn:RN83_10335"/>
<dbReference type="GO" id="GO:0071972">
    <property type="term" value="F:peptidoglycan L,D-transpeptidase activity"/>
    <property type="evidence" value="ECO:0007669"/>
    <property type="project" value="TreeGrafter"/>
</dbReference>
<dbReference type="InterPro" id="IPR005490">
    <property type="entry name" value="LD_TPept_cat_dom"/>
</dbReference>
<dbReference type="PANTHER" id="PTHR30582">
    <property type="entry name" value="L,D-TRANSPEPTIDASE"/>
    <property type="match status" value="1"/>
</dbReference>
<dbReference type="PANTHER" id="PTHR30582:SF33">
    <property type="entry name" value="EXPORTED PROTEIN"/>
    <property type="match status" value="1"/>
</dbReference>
<dbReference type="InterPro" id="IPR050979">
    <property type="entry name" value="LD-transpeptidase"/>
</dbReference>
<evidence type="ECO:0000313" key="8">
    <source>
        <dbReference type="EMBL" id="PHJ26336.1"/>
    </source>
</evidence>
<keyword evidence="2" id="KW-0808">Transferase</keyword>
<evidence type="ECO:0000256" key="6">
    <source>
        <dbReference type="PROSITE-ProRule" id="PRU01373"/>
    </source>
</evidence>
<feature type="active site" description="Proton donor/acceptor" evidence="6">
    <location>
        <position position="74"/>
    </location>
</feature>
<dbReference type="GO" id="GO:0008360">
    <property type="term" value="P:regulation of cell shape"/>
    <property type="evidence" value="ECO:0007669"/>
    <property type="project" value="UniProtKB-UniRule"/>
</dbReference>
<keyword evidence="4 6" id="KW-0573">Peptidoglycan synthesis</keyword>